<proteinExistence type="predicted"/>
<dbReference type="STRING" id="349124.Hhal_2072"/>
<dbReference type="HOGENOM" id="CLU_179399_2_2_6"/>
<dbReference type="AlphaFoldDB" id="A1WYS4"/>
<name>A1WYS4_HALHL</name>
<gene>
    <name evidence="1" type="ordered locus">Hhal_2072</name>
</gene>
<sequence length="78" mass="8443">MDVTSFNPSGMQAIHRADEGLTRTAAQVARVTAQADPRSEEMNTAVIQSLSYEQQGHAGVRVVRAVDEMTGTLLNIRS</sequence>
<evidence type="ECO:0000313" key="2">
    <source>
        <dbReference type="Proteomes" id="UP000000647"/>
    </source>
</evidence>
<dbReference type="Proteomes" id="UP000000647">
    <property type="component" value="Chromosome"/>
</dbReference>
<evidence type="ECO:0000313" key="1">
    <source>
        <dbReference type="EMBL" id="ABM62836.1"/>
    </source>
</evidence>
<reference evidence="2" key="1">
    <citation type="submission" date="2006-12" db="EMBL/GenBank/DDBJ databases">
        <title>Complete sequence of Halorhodospira halophila SL1.</title>
        <authorList>
            <consortium name="US DOE Joint Genome Institute"/>
            <person name="Copeland A."/>
            <person name="Lucas S."/>
            <person name="Lapidus A."/>
            <person name="Barry K."/>
            <person name="Detter J.C."/>
            <person name="Glavina del Rio T."/>
            <person name="Hammon N."/>
            <person name="Israni S."/>
            <person name="Dalin E."/>
            <person name="Tice H."/>
            <person name="Pitluck S."/>
            <person name="Saunders E."/>
            <person name="Brettin T."/>
            <person name="Bruce D."/>
            <person name="Han C."/>
            <person name="Tapia R."/>
            <person name="Schmutz J."/>
            <person name="Larimer F."/>
            <person name="Land M."/>
            <person name="Hauser L."/>
            <person name="Kyrpides N."/>
            <person name="Mikhailova N."/>
            <person name="Hoff W."/>
            <person name="Richardson P."/>
        </authorList>
    </citation>
    <scope>NUCLEOTIDE SEQUENCE [LARGE SCALE GENOMIC DNA]</scope>
    <source>
        <strain evidence="2">DSM 244 / SL1</strain>
    </source>
</reference>
<keyword evidence="2" id="KW-1185">Reference proteome</keyword>
<dbReference type="RefSeq" id="WP_011814858.1">
    <property type="nucleotide sequence ID" value="NC_008789.1"/>
</dbReference>
<protein>
    <recommendedName>
        <fullName evidence="3">Flagellar basal-body/hook protein C-terminal domain-containing protein</fullName>
    </recommendedName>
</protein>
<dbReference type="KEGG" id="hha:Hhal_2072"/>
<accession>A1WYS4</accession>
<reference evidence="1 2" key="2">
    <citation type="journal article" date="2013" name="Stand. Genomic Sci.">
        <title>Complete genome sequence of Halorhodospira halophila SL1.</title>
        <authorList>
            <person name="Challacombe J.F."/>
            <person name="Majid S."/>
            <person name="Deole R."/>
            <person name="Brettin T.S."/>
            <person name="Bruce D."/>
            <person name="Delano S.F."/>
            <person name="Detter J.C."/>
            <person name="Gleasner C.D."/>
            <person name="Han C.S."/>
            <person name="Misra M."/>
            <person name="Reitenga K.G."/>
            <person name="Mikhailova N."/>
            <person name="Woyke T."/>
            <person name="Pitluck S."/>
            <person name="Nolan M."/>
            <person name="Land M.L."/>
            <person name="Saunders E."/>
            <person name="Tapia R."/>
            <person name="Lapidus A."/>
            <person name="Ivanova N."/>
            <person name="Hoff W.D."/>
        </authorList>
    </citation>
    <scope>NUCLEOTIDE SEQUENCE [LARGE SCALE GENOMIC DNA]</scope>
    <source>
        <strain evidence="2">DSM 244 / SL1</strain>
    </source>
</reference>
<evidence type="ECO:0008006" key="3">
    <source>
        <dbReference type="Google" id="ProtNLM"/>
    </source>
</evidence>
<dbReference type="OrthoDB" id="5705747at2"/>
<dbReference type="EMBL" id="CP000544">
    <property type="protein sequence ID" value="ABM62836.1"/>
    <property type="molecule type" value="Genomic_DNA"/>
</dbReference>
<organism evidence="1 2">
    <name type="scientific">Halorhodospira halophila (strain DSM 244 / SL1)</name>
    <name type="common">Ectothiorhodospira halophila (strain DSM 244 / SL1)</name>
    <dbReference type="NCBI Taxonomy" id="349124"/>
    <lineage>
        <taxon>Bacteria</taxon>
        <taxon>Pseudomonadati</taxon>
        <taxon>Pseudomonadota</taxon>
        <taxon>Gammaproteobacteria</taxon>
        <taxon>Chromatiales</taxon>
        <taxon>Ectothiorhodospiraceae</taxon>
        <taxon>Halorhodospira</taxon>
    </lineage>
</organism>